<dbReference type="PANTHER" id="PTHR33877">
    <property type="entry name" value="SLL1193 PROTEIN"/>
    <property type="match status" value="1"/>
</dbReference>
<name>A0A5C4T4B1_9BACL</name>
<dbReference type="EMBL" id="VDCQ01000036">
    <property type="protein sequence ID" value="TNJ63908.1"/>
    <property type="molecule type" value="Genomic_DNA"/>
</dbReference>
<evidence type="ECO:0000259" key="2">
    <source>
        <dbReference type="SMART" id="SM00507"/>
    </source>
</evidence>
<evidence type="ECO:0000313" key="4">
    <source>
        <dbReference type="Proteomes" id="UP000307943"/>
    </source>
</evidence>
<evidence type="ECO:0000256" key="1">
    <source>
        <dbReference type="SAM" id="MobiDB-lite"/>
    </source>
</evidence>
<gene>
    <name evidence="3" type="ORF">FE784_23065</name>
</gene>
<feature type="compositionally biased region" description="Basic and acidic residues" evidence="1">
    <location>
        <begin position="52"/>
        <end position="68"/>
    </location>
</feature>
<dbReference type="Proteomes" id="UP000307943">
    <property type="component" value="Unassembled WGS sequence"/>
</dbReference>
<accession>A0A5C4T4B1</accession>
<feature type="region of interest" description="Disordered" evidence="1">
    <location>
        <begin position="1"/>
        <end position="124"/>
    </location>
</feature>
<evidence type="ECO:0000313" key="3">
    <source>
        <dbReference type="EMBL" id="TNJ63908.1"/>
    </source>
</evidence>
<protein>
    <submittedName>
        <fullName evidence="3">HNH endonuclease</fullName>
    </submittedName>
</protein>
<dbReference type="InterPro" id="IPR052892">
    <property type="entry name" value="NA-targeting_endonuclease"/>
</dbReference>
<keyword evidence="3" id="KW-0540">Nuclease</keyword>
<dbReference type="PANTHER" id="PTHR33877:SF2">
    <property type="entry name" value="OS07G0170200 PROTEIN"/>
    <property type="match status" value="1"/>
</dbReference>
<organism evidence="3 4">
    <name type="scientific">Paenibacillus hemerocallicola</name>
    <dbReference type="NCBI Taxonomy" id="1172614"/>
    <lineage>
        <taxon>Bacteria</taxon>
        <taxon>Bacillati</taxon>
        <taxon>Bacillota</taxon>
        <taxon>Bacilli</taxon>
        <taxon>Bacillales</taxon>
        <taxon>Paenibacillaceae</taxon>
        <taxon>Paenibacillus</taxon>
    </lineage>
</organism>
<keyword evidence="4" id="KW-1185">Reference proteome</keyword>
<feature type="domain" description="HNH nuclease" evidence="2">
    <location>
        <begin position="170"/>
        <end position="219"/>
    </location>
</feature>
<sequence length="236" mass="26763">MGPEPVMEQNSPTENKKDPDTKLCAHCGQSKPVTEFLRRTGKRSGKSSRRGACRDCRNRKKEAERSIVGEEGETAPLPPSPEASSPTELAEVPKRRVKRPLPELPPRPEGPDASILRPTRQGIVRMRGRTDKGRRWHQETDLETAVTLVREHAAVVVNRHTIRRIYNNKTFRRYILMRDRHTCHFCGEYGDTIDHLLPRAKGGHTTPANCVCACNLCNQSKAARSLDEFMEDFDED</sequence>
<keyword evidence="3" id="KW-0378">Hydrolase</keyword>
<feature type="compositionally biased region" description="Basic residues" evidence="1">
    <location>
        <begin position="39"/>
        <end position="51"/>
    </location>
</feature>
<feature type="compositionally biased region" description="Basic and acidic residues" evidence="1">
    <location>
        <begin position="14"/>
        <end position="23"/>
    </location>
</feature>
<dbReference type="Gene3D" id="1.10.30.50">
    <property type="match status" value="1"/>
</dbReference>
<proteinExistence type="predicted"/>
<dbReference type="InterPro" id="IPR003615">
    <property type="entry name" value="HNH_nuc"/>
</dbReference>
<dbReference type="SMART" id="SM00507">
    <property type="entry name" value="HNHc"/>
    <property type="match status" value="1"/>
</dbReference>
<dbReference type="CDD" id="cd00085">
    <property type="entry name" value="HNHc"/>
    <property type="match status" value="1"/>
</dbReference>
<keyword evidence="3" id="KW-0255">Endonuclease</keyword>
<dbReference type="OrthoDB" id="9802901at2"/>
<dbReference type="GO" id="GO:0004519">
    <property type="term" value="F:endonuclease activity"/>
    <property type="evidence" value="ECO:0007669"/>
    <property type="project" value="UniProtKB-KW"/>
</dbReference>
<comment type="caution">
    <text evidence="3">The sequence shown here is derived from an EMBL/GenBank/DDBJ whole genome shotgun (WGS) entry which is preliminary data.</text>
</comment>
<dbReference type="InterPro" id="IPR029471">
    <property type="entry name" value="HNH_5"/>
</dbReference>
<reference evidence="3 4" key="1">
    <citation type="submission" date="2019-05" db="EMBL/GenBank/DDBJ databases">
        <title>We sequenced the genome of Paenibacillus hemerocallicola KCTC 33185 for further insight into its adaptation and study the phylogeny of Paenibacillus.</title>
        <authorList>
            <person name="Narsing Rao M.P."/>
        </authorList>
    </citation>
    <scope>NUCLEOTIDE SEQUENCE [LARGE SCALE GENOMIC DNA]</scope>
    <source>
        <strain evidence="3 4">KCTC 33185</strain>
    </source>
</reference>
<dbReference type="Pfam" id="PF14279">
    <property type="entry name" value="HNH_5"/>
    <property type="match status" value="1"/>
</dbReference>
<dbReference type="AlphaFoldDB" id="A0A5C4T4B1"/>
<dbReference type="RefSeq" id="WP_139604610.1">
    <property type="nucleotide sequence ID" value="NZ_VDCQ01000036.1"/>
</dbReference>